<accession>A0A1Y2HPY7</accession>
<name>A0A1Y2HPY7_9FUNG</name>
<feature type="domain" description="F-box" evidence="2">
    <location>
        <begin position="42"/>
        <end position="88"/>
    </location>
</feature>
<evidence type="ECO:0000313" key="4">
    <source>
        <dbReference type="Proteomes" id="UP000193411"/>
    </source>
</evidence>
<comment type="caution">
    <text evidence="3">The sequence shown here is derived from an EMBL/GenBank/DDBJ whole genome shotgun (WGS) entry which is preliminary data.</text>
</comment>
<gene>
    <name evidence="3" type="ORF">BCR44DRAFT_47283</name>
</gene>
<dbReference type="EMBL" id="MCFL01000019">
    <property type="protein sequence ID" value="ORZ36014.1"/>
    <property type="molecule type" value="Genomic_DNA"/>
</dbReference>
<dbReference type="SUPFAM" id="SSF50998">
    <property type="entry name" value="Quinoprotein alcohol dehydrogenase-like"/>
    <property type="match status" value="1"/>
</dbReference>
<evidence type="ECO:0000313" key="3">
    <source>
        <dbReference type="EMBL" id="ORZ36014.1"/>
    </source>
</evidence>
<dbReference type="AlphaFoldDB" id="A0A1Y2HPY7"/>
<keyword evidence="4" id="KW-1185">Reference proteome</keyword>
<dbReference type="Pfam" id="PF12937">
    <property type="entry name" value="F-box-like"/>
    <property type="match status" value="1"/>
</dbReference>
<proteinExistence type="predicted"/>
<feature type="compositionally biased region" description="Acidic residues" evidence="1">
    <location>
        <begin position="253"/>
        <end position="266"/>
    </location>
</feature>
<sequence length="719" mass="78995">MSSAAPLPTGAACDETAAADVTSASITSPATSMSLIDRLAEETWLAILHWVALDPATGRGPTWLARCSATCSMLHRICNDPSLWRAAFVSINGKLGLDPKGRWPELHELSSSAAHHLHHGRNSPSTPASPTCQWRTVVKEQVVFNQTWRGAHKKLASTSLGATALQNNVEEDAPSSLSIQPAPFSTTVLGLCFPPSYHESPHVGKSPRRLSKIDTVRIYTPPPDKPHHQPLIAIVADWARASTDANPFPSSNDDSDDSDDSDDEQDPHDPLPNELFRIAHVLDANTYQPLLTYPLTYRHPQSHQLDHYNLLALDHQSLIILFQDDDECEAHLINYRDADKDVVHSFQDPPPAELTDTPIILPGSPSFAPVQAHLHPDGNYRFIIRATWLPQLVIQRRSPTTLAHLFGGDTHINTRCICFFYQADLPDVIVTGDRRGAVHVWSVETGNLLYAYQAGTMTFVTFTMFRPWLRPALAPAVVRKHKWLQVFSLVRGMPLDFTNPPGTTLHSVPAAAIEAPVEDVTKSMTGDAASEAAEEFDAFAAMMDAALQGGTTPARGVAWVGGDSGVTEAQDNRPCYLFRERPEPMYRRKAYVAAWNLMLVIDVAGRAFALDLVSGEEAEMFASVGVTVDAVERLLASQDEGLGGREGRQDLPKVSCHELNGQQLVRSITLSNAKILDSKPKVQPRVRCDLMFLDANWDRLLMYRGNTVLICSPSTPLAN</sequence>
<feature type="region of interest" description="Disordered" evidence="1">
    <location>
        <begin position="243"/>
        <end position="272"/>
    </location>
</feature>
<evidence type="ECO:0000259" key="2">
    <source>
        <dbReference type="Pfam" id="PF12937"/>
    </source>
</evidence>
<dbReference type="InterPro" id="IPR011047">
    <property type="entry name" value="Quinoprotein_ADH-like_sf"/>
</dbReference>
<dbReference type="Proteomes" id="UP000193411">
    <property type="component" value="Unassembled WGS sequence"/>
</dbReference>
<dbReference type="SUPFAM" id="SSF81383">
    <property type="entry name" value="F-box domain"/>
    <property type="match status" value="1"/>
</dbReference>
<protein>
    <recommendedName>
        <fullName evidence="2">F-box domain-containing protein</fullName>
    </recommendedName>
</protein>
<dbReference type="InterPro" id="IPR036047">
    <property type="entry name" value="F-box-like_dom_sf"/>
</dbReference>
<dbReference type="InterPro" id="IPR001810">
    <property type="entry name" value="F-box_dom"/>
</dbReference>
<organism evidence="3 4">
    <name type="scientific">Catenaria anguillulae PL171</name>
    <dbReference type="NCBI Taxonomy" id="765915"/>
    <lineage>
        <taxon>Eukaryota</taxon>
        <taxon>Fungi</taxon>
        <taxon>Fungi incertae sedis</taxon>
        <taxon>Blastocladiomycota</taxon>
        <taxon>Blastocladiomycetes</taxon>
        <taxon>Blastocladiales</taxon>
        <taxon>Catenariaceae</taxon>
        <taxon>Catenaria</taxon>
    </lineage>
</organism>
<dbReference type="Gene3D" id="1.20.1280.50">
    <property type="match status" value="1"/>
</dbReference>
<evidence type="ECO:0000256" key="1">
    <source>
        <dbReference type="SAM" id="MobiDB-lite"/>
    </source>
</evidence>
<reference evidence="3 4" key="1">
    <citation type="submission" date="2016-07" db="EMBL/GenBank/DDBJ databases">
        <title>Pervasive Adenine N6-methylation of Active Genes in Fungi.</title>
        <authorList>
            <consortium name="DOE Joint Genome Institute"/>
            <person name="Mondo S.J."/>
            <person name="Dannebaum R.O."/>
            <person name="Kuo R.C."/>
            <person name="Labutti K."/>
            <person name="Haridas S."/>
            <person name="Kuo A."/>
            <person name="Salamov A."/>
            <person name="Ahrendt S.R."/>
            <person name="Lipzen A."/>
            <person name="Sullivan W."/>
            <person name="Andreopoulos W.B."/>
            <person name="Clum A."/>
            <person name="Lindquist E."/>
            <person name="Daum C."/>
            <person name="Ramamoorthy G.K."/>
            <person name="Gryganskyi A."/>
            <person name="Culley D."/>
            <person name="Magnuson J.K."/>
            <person name="James T.Y."/>
            <person name="O'Malley M.A."/>
            <person name="Stajich J.E."/>
            <person name="Spatafora J.W."/>
            <person name="Visel A."/>
            <person name="Grigoriev I.V."/>
        </authorList>
    </citation>
    <scope>NUCLEOTIDE SEQUENCE [LARGE SCALE GENOMIC DNA]</scope>
    <source>
        <strain evidence="3 4">PL171</strain>
    </source>
</reference>